<sequence length="94" mass="11022">SLEADLLHVCSHYIEKDRDLRSTVKSQSSGSARAPLNQAGDFDIPRYAHQDVDRFEVLLDVWSNEASFLDCKREVMDCYFEAYQHVVDRDERRR</sequence>
<dbReference type="InterPro" id="IPR040401">
    <property type="entry name" value="CCDC162"/>
</dbReference>
<organism evidence="1">
    <name type="scientific">Arion vulgaris</name>
    <dbReference type="NCBI Taxonomy" id="1028688"/>
    <lineage>
        <taxon>Eukaryota</taxon>
        <taxon>Metazoa</taxon>
        <taxon>Spiralia</taxon>
        <taxon>Lophotrochozoa</taxon>
        <taxon>Mollusca</taxon>
        <taxon>Gastropoda</taxon>
        <taxon>Heterobranchia</taxon>
        <taxon>Euthyneura</taxon>
        <taxon>Panpulmonata</taxon>
        <taxon>Eupulmonata</taxon>
        <taxon>Stylommatophora</taxon>
        <taxon>Helicina</taxon>
        <taxon>Arionoidea</taxon>
        <taxon>Arionidae</taxon>
        <taxon>Arion</taxon>
    </lineage>
</organism>
<name>A0A0B6Y543_9EUPU</name>
<evidence type="ECO:0000313" key="1">
    <source>
        <dbReference type="EMBL" id="CEK51274.1"/>
    </source>
</evidence>
<proteinExistence type="predicted"/>
<dbReference type="AlphaFoldDB" id="A0A0B6Y543"/>
<dbReference type="EMBL" id="HACG01004409">
    <property type="protein sequence ID" value="CEK51274.1"/>
    <property type="molecule type" value="Transcribed_RNA"/>
</dbReference>
<accession>A0A0B6Y543</accession>
<feature type="non-terminal residue" evidence="1">
    <location>
        <position position="1"/>
    </location>
</feature>
<dbReference type="PANTHER" id="PTHR33331">
    <property type="entry name" value="COILED-COIL DOMAIN-CONTAINING PROTEIN 162"/>
    <property type="match status" value="1"/>
</dbReference>
<gene>
    <name evidence="1" type="primary">ORF13004</name>
</gene>
<reference evidence="1" key="1">
    <citation type="submission" date="2014-12" db="EMBL/GenBank/DDBJ databases">
        <title>Insight into the proteome of Arion vulgaris.</title>
        <authorList>
            <person name="Aradska J."/>
            <person name="Bulat T."/>
            <person name="Smidak R."/>
            <person name="Sarate P."/>
            <person name="Gangsoo J."/>
            <person name="Sialana F."/>
            <person name="Bilban M."/>
            <person name="Lubec G."/>
        </authorList>
    </citation>
    <scope>NUCLEOTIDE SEQUENCE</scope>
    <source>
        <tissue evidence="1">Skin</tissue>
    </source>
</reference>
<protein>
    <submittedName>
        <fullName evidence="1">Uncharacterized protein</fullName>
    </submittedName>
</protein>
<feature type="non-terminal residue" evidence="1">
    <location>
        <position position="94"/>
    </location>
</feature>
<dbReference type="PANTHER" id="PTHR33331:SF13">
    <property type="entry name" value="COILED-COIL DOMAIN CONTAINING 162"/>
    <property type="match status" value="1"/>
</dbReference>